<reference evidence="2" key="1">
    <citation type="journal article" date="2017" name="Front. Plant Sci.">
        <title>Climate Clever Clovers: New Paradigm to Reduce the Environmental Footprint of Ruminants by Breeding Low Methanogenic Forages Utilizing Haplotype Variation.</title>
        <authorList>
            <person name="Kaur P."/>
            <person name="Appels R."/>
            <person name="Bayer P.E."/>
            <person name="Keeble-Gagnere G."/>
            <person name="Wang J."/>
            <person name="Hirakawa H."/>
            <person name="Shirasawa K."/>
            <person name="Vercoe P."/>
            <person name="Stefanova K."/>
            <person name="Durmic Z."/>
            <person name="Nichols P."/>
            <person name="Revell C."/>
            <person name="Isobe S.N."/>
            <person name="Edwards D."/>
            <person name="Erskine W."/>
        </authorList>
    </citation>
    <scope>NUCLEOTIDE SEQUENCE [LARGE SCALE GENOMIC DNA]</scope>
    <source>
        <strain evidence="2">cv. Daliak</strain>
    </source>
</reference>
<name>A0A2Z6MU95_TRISU</name>
<keyword evidence="2" id="KW-1185">Reference proteome</keyword>
<evidence type="ECO:0000313" key="2">
    <source>
        <dbReference type="Proteomes" id="UP000242715"/>
    </source>
</evidence>
<dbReference type="AlphaFoldDB" id="A0A2Z6MU95"/>
<proteinExistence type="predicted"/>
<dbReference type="Proteomes" id="UP000242715">
    <property type="component" value="Unassembled WGS sequence"/>
</dbReference>
<organism evidence="1 2">
    <name type="scientific">Trifolium subterraneum</name>
    <name type="common">Subterranean clover</name>
    <dbReference type="NCBI Taxonomy" id="3900"/>
    <lineage>
        <taxon>Eukaryota</taxon>
        <taxon>Viridiplantae</taxon>
        <taxon>Streptophyta</taxon>
        <taxon>Embryophyta</taxon>
        <taxon>Tracheophyta</taxon>
        <taxon>Spermatophyta</taxon>
        <taxon>Magnoliopsida</taxon>
        <taxon>eudicotyledons</taxon>
        <taxon>Gunneridae</taxon>
        <taxon>Pentapetalae</taxon>
        <taxon>rosids</taxon>
        <taxon>fabids</taxon>
        <taxon>Fabales</taxon>
        <taxon>Fabaceae</taxon>
        <taxon>Papilionoideae</taxon>
        <taxon>50 kb inversion clade</taxon>
        <taxon>NPAAA clade</taxon>
        <taxon>Hologalegina</taxon>
        <taxon>IRL clade</taxon>
        <taxon>Trifolieae</taxon>
        <taxon>Trifolium</taxon>
    </lineage>
</organism>
<protein>
    <submittedName>
        <fullName evidence="1">Uncharacterized protein</fullName>
    </submittedName>
</protein>
<evidence type="ECO:0000313" key="1">
    <source>
        <dbReference type="EMBL" id="GAU35666.1"/>
    </source>
</evidence>
<accession>A0A2Z6MU95</accession>
<sequence length="68" mass="7625">MARHSEIHGNIFPTSQKHVKSAKCHITLLKTIRGYDCFSFHSLGTQKVGYNVYLAGLSKLEMSLKTNS</sequence>
<gene>
    <name evidence="1" type="ORF">TSUD_162370</name>
</gene>
<dbReference type="EMBL" id="DF973600">
    <property type="protein sequence ID" value="GAU35666.1"/>
    <property type="molecule type" value="Genomic_DNA"/>
</dbReference>